<accession>A0AB39HK99</accession>
<evidence type="ECO:0000259" key="1">
    <source>
        <dbReference type="Pfam" id="PF00144"/>
    </source>
</evidence>
<proteinExistence type="predicted"/>
<dbReference type="InterPro" id="IPR001466">
    <property type="entry name" value="Beta-lactam-related"/>
</dbReference>
<organism evidence="2">
    <name type="scientific">Ornithinibacillus sp. 4-3</name>
    <dbReference type="NCBI Taxonomy" id="3231488"/>
    <lineage>
        <taxon>Bacteria</taxon>
        <taxon>Bacillati</taxon>
        <taxon>Bacillota</taxon>
        <taxon>Bacilli</taxon>
        <taxon>Bacillales</taxon>
        <taxon>Bacillaceae</taxon>
        <taxon>Ornithinibacillus</taxon>
    </lineage>
</organism>
<dbReference type="PANTHER" id="PTHR43283:SF7">
    <property type="entry name" value="BETA-LACTAMASE-RELATED DOMAIN-CONTAINING PROTEIN"/>
    <property type="match status" value="1"/>
</dbReference>
<protein>
    <submittedName>
        <fullName evidence="2">Serine hydrolase domain-containing protein</fullName>
        <ecNumber evidence="2">3.-.-.-</ecNumber>
    </submittedName>
</protein>
<dbReference type="InterPro" id="IPR012338">
    <property type="entry name" value="Beta-lactam/transpept-like"/>
</dbReference>
<dbReference type="AlphaFoldDB" id="A0AB39HK99"/>
<evidence type="ECO:0000313" key="2">
    <source>
        <dbReference type="EMBL" id="XDK32342.1"/>
    </source>
</evidence>
<feature type="domain" description="Beta-lactamase-related" evidence="1">
    <location>
        <begin position="18"/>
        <end position="307"/>
    </location>
</feature>
<dbReference type="Gene3D" id="3.40.710.10">
    <property type="entry name" value="DD-peptidase/beta-lactamase superfamily"/>
    <property type="match status" value="1"/>
</dbReference>
<dbReference type="Pfam" id="PF00144">
    <property type="entry name" value="Beta-lactamase"/>
    <property type="match status" value="1"/>
</dbReference>
<dbReference type="EMBL" id="CP162599">
    <property type="protein sequence ID" value="XDK32342.1"/>
    <property type="molecule type" value="Genomic_DNA"/>
</dbReference>
<name>A0AB39HK99_9BACI</name>
<gene>
    <name evidence="2" type="ORF">AB4Y30_15225</name>
</gene>
<dbReference type="EC" id="3.-.-.-" evidence="2"/>
<dbReference type="GO" id="GO:0016787">
    <property type="term" value="F:hydrolase activity"/>
    <property type="evidence" value="ECO:0007669"/>
    <property type="project" value="UniProtKB-KW"/>
</dbReference>
<dbReference type="RefSeq" id="WP_368653045.1">
    <property type="nucleotide sequence ID" value="NZ_CP162599.1"/>
</dbReference>
<sequence length="325" mass="36660">MDLYEIVKQNYPNICQIVASKGGRVLYKQSLNNYSSEHHLHVASVTKSIISLLIGIAIDQNLMESVETRILDFFPEYKVKRGEKTIQEVTLHHLLTMTAPFKFKSEPWTKVCSSKDWTQEVLDLLGGRKGVTGQFHYTTLGIHILSEILTRASAMSTIDFANTYLFEPLGIEPRSGITVQNKEEHIQFITSKSPKDKVWLCDPQGTAVAGFGLCLSADEMLKIGQMCLNDGMYQQQRIVSEEWFTHMLSPKQSCGEKFISMQYGFLWWVHDAEKGIVSAMGDGGNIIYVNKSIDLVVSIASTFKPRVFDRVAFIQKHIEPLASLS</sequence>
<dbReference type="PANTHER" id="PTHR43283">
    <property type="entry name" value="BETA-LACTAMASE-RELATED"/>
    <property type="match status" value="1"/>
</dbReference>
<dbReference type="InterPro" id="IPR050789">
    <property type="entry name" value="Diverse_Enzym_Activities"/>
</dbReference>
<keyword evidence="2" id="KW-0378">Hydrolase</keyword>
<reference evidence="2" key="1">
    <citation type="submission" date="2024-07" db="EMBL/GenBank/DDBJ databases">
        <title>Halotolerant mesophilic bacterium Ornithinibacillus sp. 4-3, sp. nov., isolated from soil.</title>
        <authorList>
            <person name="Sidarenka A.V."/>
            <person name="Guliayeva D.E."/>
            <person name="Leanovich S.I."/>
            <person name="Hileuskaya K.S."/>
            <person name="Akhremchuk A.E."/>
            <person name="Sikolenko M.A."/>
            <person name="Valentovich L.N."/>
        </authorList>
    </citation>
    <scope>NUCLEOTIDE SEQUENCE</scope>
    <source>
        <strain evidence="2">4-3</strain>
    </source>
</reference>
<dbReference type="SUPFAM" id="SSF56601">
    <property type="entry name" value="beta-lactamase/transpeptidase-like"/>
    <property type="match status" value="1"/>
</dbReference>